<accession>A0A314UE79</accession>
<evidence type="ECO:0000256" key="1">
    <source>
        <dbReference type="SAM" id="MobiDB-lite"/>
    </source>
</evidence>
<reference evidence="2 3" key="1">
    <citation type="submission" date="2018-02" db="EMBL/GenBank/DDBJ databases">
        <title>Draft genome of wild Prunus yedoensis var. nudiflora.</title>
        <authorList>
            <person name="Baek S."/>
            <person name="Kim J.-H."/>
            <person name="Choi K."/>
            <person name="Kim G.-B."/>
            <person name="Cho A."/>
            <person name="Jang H."/>
            <person name="Shin C.-H."/>
            <person name="Yu H.-J."/>
            <person name="Mun J.-H."/>
        </authorList>
    </citation>
    <scope>NUCLEOTIDE SEQUENCE [LARGE SCALE GENOMIC DNA]</scope>
    <source>
        <strain evidence="3">cv. Jeju island</strain>
        <tissue evidence="2">Leaf</tissue>
    </source>
</reference>
<comment type="caution">
    <text evidence="2">The sequence shown here is derived from an EMBL/GenBank/DDBJ whole genome shotgun (WGS) entry which is preliminary data.</text>
</comment>
<dbReference type="AlphaFoldDB" id="A0A314UE79"/>
<sequence length="285" mass="30755">MAFSFLCMVPTRLKDDFEWPFLTVYLFEVGDSIKKILLLVKNINDDARVSISDDDLNGLPSDYDNIMVPECHGKRGHSALDCDHRSNYVYQGTSPPATLPAMTAQASFSNNENVSPFLHKRNKRKKRKKRKKVSPFQGLKASKSEGDSSSTSVLVPSVLASPDITLPQEPEISSMAPAASTLNPPETSSSQVYLPVLSANQSEVLLPPISNSNSSSEGSHVGSTLCAPEDVDVSATGILANIIGDVGSHDSKAYKLAGDYNHKIEEEDAQAILLLSATQTAFANV</sequence>
<dbReference type="EMBL" id="PJQY01003725">
    <property type="protein sequence ID" value="PQM35036.1"/>
    <property type="molecule type" value="Genomic_DNA"/>
</dbReference>
<dbReference type="OrthoDB" id="1845088at2759"/>
<keyword evidence="3" id="KW-1185">Reference proteome</keyword>
<dbReference type="Proteomes" id="UP000250321">
    <property type="component" value="Unassembled WGS sequence"/>
</dbReference>
<feature type="region of interest" description="Disordered" evidence="1">
    <location>
        <begin position="110"/>
        <end position="152"/>
    </location>
</feature>
<feature type="compositionally biased region" description="Basic residues" evidence="1">
    <location>
        <begin position="118"/>
        <end position="133"/>
    </location>
</feature>
<evidence type="ECO:0000313" key="2">
    <source>
        <dbReference type="EMBL" id="PQM35036.1"/>
    </source>
</evidence>
<protein>
    <submittedName>
        <fullName evidence="2">Uncharacterized protein</fullName>
    </submittedName>
</protein>
<proteinExistence type="predicted"/>
<name>A0A314UE79_PRUYE</name>
<evidence type="ECO:0000313" key="3">
    <source>
        <dbReference type="Proteomes" id="UP000250321"/>
    </source>
</evidence>
<gene>
    <name evidence="2" type="ORF">Pyn_24957</name>
</gene>
<organism evidence="2 3">
    <name type="scientific">Prunus yedoensis var. nudiflora</name>
    <dbReference type="NCBI Taxonomy" id="2094558"/>
    <lineage>
        <taxon>Eukaryota</taxon>
        <taxon>Viridiplantae</taxon>
        <taxon>Streptophyta</taxon>
        <taxon>Embryophyta</taxon>
        <taxon>Tracheophyta</taxon>
        <taxon>Spermatophyta</taxon>
        <taxon>Magnoliopsida</taxon>
        <taxon>eudicotyledons</taxon>
        <taxon>Gunneridae</taxon>
        <taxon>Pentapetalae</taxon>
        <taxon>rosids</taxon>
        <taxon>fabids</taxon>
        <taxon>Rosales</taxon>
        <taxon>Rosaceae</taxon>
        <taxon>Amygdaloideae</taxon>
        <taxon>Amygdaleae</taxon>
        <taxon>Prunus</taxon>
    </lineage>
</organism>